<dbReference type="PANTHER" id="PTHR33169">
    <property type="entry name" value="PADR-FAMILY TRANSCRIPTIONAL REGULATOR"/>
    <property type="match status" value="1"/>
</dbReference>
<proteinExistence type="predicted"/>
<dbReference type="InterPro" id="IPR036390">
    <property type="entry name" value="WH_DNA-bd_sf"/>
</dbReference>
<dbReference type="InterPro" id="IPR036388">
    <property type="entry name" value="WH-like_DNA-bd_sf"/>
</dbReference>
<reference evidence="2" key="1">
    <citation type="journal article" date="2012" name="PLoS ONE">
        <title>Gene sets for utilization of primary and secondary nutrition supplies in the distal gut of endangered iberian lynx.</title>
        <authorList>
            <person name="Alcaide M."/>
            <person name="Messina E."/>
            <person name="Richter M."/>
            <person name="Bargiela R."/>
            <person name="Peplies J."/>
            <person name="Huws S.A."/>
            <person name="Newbold C.J."/>
            <person name="Golyshin P.N."/>
            <person name="Simon M.A."/>
            <person name="Lopez G."/>
            <person name="Yakimov M.M."/>
            <person name="Ferrer M."/>
        </authorList>
    </citation>
    <scope>NUCLEOTIDE SEQUENCE</scope>
</reference>
<dbReference type="Pfam" id="PF03551">
    <property type="entry name" value="PadR"/>
    <property type="match status" value="1"/>
</dbReference>
<dbReference type="PANTHER" id="PTHR33169:SF14">
    <property type="entry name" value="TRANSCRIPTIONAL REGULATOR RV3488"/>
    <property type="match status" value="1"/>
</dbReference>
<protein>
    <submittedName>
        <fullName evidence="2">Transcriptional regulator, PadR family</fullName>
    </submittedName>
</protein>
<feature type="domain" description="Transcription regulator PadR N-terminal" evidence="1">
    <location>
        <begin position="14"/>
        <end position="82"/>
    </location>
</feature>
<name>J9FKC3_9ZZZZ</name>
<dbReference type="Gene3D" id="1.10.10.10">
    <property type="entry name" value="Winged helix-like DNA-binding domain superfamily/Winged helix DNA-binding domain"/>
    <property type="match status" value="1"/>
</dbReference>
<organism evidence="2">
    <name type="scientific">gut metagenome</name>
    <dbReference type="NCBI Taxonomy" id="749906"/>
    <lineage>
        <taxon>unclassified sequences</taxon>
        <taxon>metagenomes</taxon>
        <taxon>organismal metagenomes</taxon>
    </lineage>
</organism>
<dbReference type="InterPro" id="IPR005149">
    <property type="entry name" value="Tscrpt_reg_PadR_N"/>
</dbReference>
<evidence type="ECO:0000313" key="2">
    <source>
        <dbReference type="EMBL" id="EJW95361.1"/>
    </source>
</evidence>
<dbReference type="EMBL" id="AMCI01005847">
    <property type="protein sequence ID" value="EJW95361.1"/>
    <property type="molecule type" value="Genomic_DNA"/>
</dbReference>
<gene>
    <name evidence="2" type="ORF">EVA_16533</name>
</gene>
<dbReference type="AlphaFoldDB" id="J9FKC3"/>
<comment type="caution">
    <text evidence="2">The sequence shown here is derived from an EMBL/GenBank/DDBJ whole genome shotgun (WGS) entry which is preliminary data.</text>
</comment>
<accession>J9FKC3</accession>
<evidence type="ECO:0000259" key="1">
    <source>
        <dbReference type="Pfam" id="PF03551"/>
    </source>
</evidence>
<dbReference type="InterPro" id="IPR052509">
    <property type="entry name" value="Metal_resp_DNA-bind_regulator"/>
</dbReference>
<sequence>MAFGTGSEMLDLLVLSTVAREPTYGYRITQQTRQIVPVSESGLYPVLRRLQRDGYLETYDQAFLGRNRRYYKITPAGVEALEQYRMQWVEYRDKIDMVLLGEGKTE</sequence>
<dbReference type="SUPFAM" id="SSF46785">
    <property type="entry name" value="Winged helix' DNA-binding domain"/>
    <property type="match status" value="1"/>
</dbReference>